<dbReference type="InterPro" id="IPR055219">
    <property type="entry name" value="MinC_N_1"/>
</dbReference>
<dbReference type="SUPFAM" id="SSF63848">
    <property type="entry name" value="Cell-division inhibitor MinC, C-terminal domain"/>
    <property type="match status" value="1"/>
</dbReference>
<evidence type="ECO:0000313" key="10">
    <source>
        <dbReference type="Proteomes" id="UP000182635"/>
    </source>
</evidence>
<evidence type="ECO:0000256" key="4">
    <source>
        <dbReference type="ARBA" id="ARBA00023306"/>
    </source>
</evidence>
<dbReference type="PANTHER" id="PTHR34108:SF1">
    <property type="entry name" value="SEPTUM SITE-DETERMINING PROTEIN MINC"/>
    <property type="match status" value="1"/>
</dbReference>
<dbReference type="InterPro" id="IPR005526">
    <property type="entry name" value="Septum_form_inhib_MinC_C"/>
</dbReference>
<evidence type="ECO:0000256" key="3">
    <source>
        <dbReference type="ARBA" id="ARBA00023210"/>
    </source>
</evidence>
<evidence type="ECO:0000256" key="6">
    <source>
        <dbReference type="HAMAP-Rule" id="MF_00267"/>
    </source>
</evidence>
<evidence type="ECO:0000256" key="1">
    <source>
        <dbReference type="ARBA" id="ARBA00006291"/>
    </source>
</evidence>
<keyword evidence="4 6" id="KW-0131">Cell cycle</keyword>
<dbReference type="GO" id="GO:0000917">
    <property type="term" value="P:division septum assembly"/>
    <property type="evidence" value="ECO:0007669"/>
    <property type="project" value="UniProtKB-KW"/>
</dbReference>
<accession>A0A1I2QLJ1</accession>
<dbReference type="Proteomes" id="UP000182635">
    <property type="component" value="Unassembled WGS sequence"/>
</dbReference>
<dbReference type="PANTHER" id="PTHR34108">
    <property type="entry name" value="SEPTUM SITE-DETERMINING PROTEIN MINC"/>
    <property type="match status" value="1"/>
</dbReference>
<keyword evidence="2 6" id="KW-0132">Cell division</keyword>
<dbReference type="InterPro" id="IPR013033">
    <property type="entry name" value="MinC"/>
</dbReference>
<comment type="subunit">
    <text evidence="5 6">Interacts with MinD and FtsZ.</text>
</comment>
<dbReference type="GO" id="GO:0000902">
    <property type="term" value="P:cell morphogenesis"/>
    <property type="evidence" value="ECO:0007669"/>
    <property type="project" value="InterPro"/>
</dbReference>
<dbReference type="InterPro" id="IPR016098">
    <property type="entry name" value="CAP/MinC_C"/>
</dbReference>
<dbReference type="HAMAP" id="MF_00267">
    <property type="entry name" value="MinC"/>
    <property type="match status" value="1"/>
</dbReference>
<evidence type="ECO:0000259" key="7">
    <source>
        <dbReference type="Pfam" id="PF03775"/>
    </source>
</evidence>
<evidence type="ECO:0000256" key="2">
    <source>
        <dbReference type="ARBA" id="ARBA00022618"/>
    </source>
</evidence>
<reference evidence="10" key="1">
    <citation type="submission" date="2016-10" db="EMBL/GenBank/DDBJ databases">
        <authorList>
            <person name="Varghese N."/>
            <person name="Submissions S."/>
        </authorList>
    </citation>
    <scope>NUCLEOTIDE SEQUENCE [LARGE SCALE GENOMIC DNA]</scope>
    <source>
        <strain evidence="10">DSM 20403</strain>
    </source>
</reference>
<dbReference type="EMBL" id="FOPI01000008">
    <property type="protein sequence ID" value="SFG26556.1"/>
    <property type="molecule type" value="Genomic_DNA"/>
</dbReference>
<feature type="domain" description="Septum formation inhibitor MinC C-terminal" evidence="7">
    <location>
        <begin position="106"/>
        <end position="193"/>
    </location>
</feature>
<evidence type="ECO:0000259" key="8">
    <source>
        <dbReference type="Pfam" id="PF22642"/>
    </source>
</evidence>
<dbReference type="GeneID" id="29801672"/>
<dbReference type="Gene3D" id="2.160.20.70">
    <property type="match status" value="1"/>
</dbReference>
<dbReference type="Pfam" id="PF03775">
    <property type="entry name" value="MinC_C"/>
    <property type="match status" value="1"/>
</dbReference>
<dbReference type="Gene3D" id="3.30.160.540">
    <property type="match status" value="1"/>
</dbReference>
<dbReference type="AlphaFoldDB" id="A0A1I2QLJ1"/>
<keyword evidence="3 6" id="KW-0717">Septation</keyword>
<comment type="similarity">
    <text evidence="1 6">Belongs to the MinC family.</text>
</comment>
<dbReference type="GO" id="GO:1901891">
    <property type="term" value="P:regulation of cell septum assembly"/>
    <property type="evidence" value="ECO:0007669"/>
    <property type="project" value="InterPro"/>
</dbReference>
<sequence length="222" mass="24908">MPSVILKGHKEGYEFILKDVSSFNEIKNEIDEILKKVQNEKTSKGDKLTFALNTGNRLLNQEQQTEIEEIFENYPRFSIRKLNADVLSKRSFLEFLDNRTIHLCCEIIRNGQIKEMNGDVLFCGSVHKGGILKATGSIFVLGRVEGVIHAGAKNDALAVVCGNMAHAQQVRIADLVEIVSETDYEDMQKLIYVNDLHALDTADVTELKTIRPKVFTQNGGLI</sequence>
<name>A0A1I2QLJ1_9LACO</name>
<dbReference type="Pfam" id="PF22642">
    <property type="entry name" value="MinC_N_1"/>
    <property type="match status" value="1"/>
</dbReference>
<proteinExistence type="inferred from homology"/>
<evidence type="ECO:0000256" key="5">
    <source>
        <dbReference type="ARBA" id="ARBA00046874"/>
    </source>
</evidence>
<gene>
    <name evidence="6" type="primary">minC</name>
    <name evidence="9" type="ORF">SAMN02910432_00620</name>
</gene>
<evidence type="ECO:0000313" key="9">
    <source>
        <dbReference type="EMBL" id="SFG26556.1"/>
    </source>
</evidence>
<organism evidence="9 10">
    <name type="scientific">Ligilactobacillus ruminis DSM 20403 = NBRC 102161</name>
    <dbReference type="NCBI Taxonomy" id="1423798"/>
    <lineage>
        <taxon>Bacteria</taxon>
        <taxon>Bacillati</taxon>
        <taxon>Bacillota</taxon>
        <taxon>Bacilli</taxon>
        <taxon>Lactobacillales</taxon>
        <taxon>Lactobacillaceae</taxon>
        <taxon>Ligilactobacillus</taxon>
    </lineage>
</organism>
<feature type="domain" description="Septum site-determining protein MinC N-terminal" evidence="8">
    <location>
        <begin position="4"/>
        <end position="81"/>
    </location>
</feature>
<dbReference type="InterPro" id="IPR036145">
    <property type="entry name" value="MinC_C_sf"/>
</dbReference>
<dbReference type="OrthoDB" id="9790810at2"/>
<protein>
    <recommendedName>
        <fullName evidence="6">Probable septum site-determining protein MinC</fullName>
    </recommendedName>
</protein>
<comment type="function">
    <text evidence="6">Cell division inhibitor that blocks the formation of polar Z ring septums. Rapidly oscillates between the poles of the cell to destabilize FtsZ filaments that have formed before they mature into polar Z rings. Prevents FtsZ polymerization.</text>
</comment>
<dbReference type="RefSeq" id="WP_014073736.1">
    <property type="nucleotide sequence ID" value="NZ_AYYL01000003.1"/>
</dbReference>